<feature type="binding site" evidence="9">
    <location>
        <position position="110"/>
    </location>
    <ligand>
        <name>Mn(2+)</name>
        <dbReference type="ChEBI" id="CHEBI:29035"/>
    </ligand>
</feature>
<proteinExistence type="inferred from homology"/>
<dbReference type="SMART" id="SM00835">
    <property type="entry name" value="Cupin_1"/>
    <property type="match status" value="1"/>
</dbReference>
<feature type="signal peptide" evidence="11">
    <location>
        <begin position="1"/>
        <end position="21"/>
    </location>
</feature>
<evidence type="ECO:0000259" key="12">
    <source>
        <dbReference type="SMART" id="SM00835"/>
    </source>
</evidence>
<evidence type="ECO:0000256" key="10">
    <source>
        <dbReference type="PIRSR" id="PIRSR601929-3"/>
    </source>
</evidence>
<name>A0AAN8Z3J1_9MAGN</name>
<dbReference type="AlphaFoldDB" id="A0AAN8Z3J1"/>
<keyword evidence="6 10" id="KW-1015">Disulfide bond</keyword>
<evidence type="ECO:0000256" key="3">
    <source>
        <dbReference type="ARBA" id="ARBA00022523"/>
    </source>
</evidence>
<dbReference type="InterPro" id="IPR019780">
    <property type="entry name" value="Germin_Mn-BS"/>
</dbReference>
<feature type="binding site" evidence="8">
    <location>
        <position position="105"/>
    </location>
    <ligand>
        <name>oxalate</name>
        <dbReference type="ChEBI" id="CHEBI:30623"/>
    </ligand>
</feature>
<feature type="binding site" evidence="9">
    <location>
        <position position="156"/>
    </location>
    <ligand>
        <name>Mn(2+)</name>
        <dbReference type="ChEBI" id="CHEBI:29035"/>
    </ligand>
</feature>
<dbReference type="InterPro" id="IPR001929">
    <property type="entry name" value="Germin"/>
</dbReference>
<comment type="similarity">
    <text evidence="2 11">Belongs to the germin family.</text>
</comment>
<dbReference type="Proteomes" id="UP001370490">
    <property type="component" value="Unassembled WGS sequence"/>
</dbReference>
<feature type="domain" description="Cupin type-1" evidence="12">
    <location>
        <begin position="60"/>
        <end position="210"/>
    </location>
</feature>
<keyword evidence="7 8" id="KW-0464">Manganese</keyword>
<gene>
    <name evidence="13" type="ORF">RJ641_015257</name>
</gene>
<evidence type="ECO:0000256" key="1">
    <source>
        <dbReference type="ARBA" id="ARBA00004271"/>
    </source>
</evidence>
<evidence type="ECO:0000256" key="5">
    <source>
        <dbReference type="ARBA" id="ARBA00022723"/>
    </source>
</evidence>
<dbReference type="CDD" id="cd02241">
    <property type="entry name" value="cupin_OxOx"/>
    <property type="match status" value="1"/>
</dbReference>
<evidence type="ECO:0000256" key="2">
    <source>
        <dbReference type="ARBA" id="ARBA00007456"/>
    </source>
</evidence>
<keyword evidence="11" id="KW-0732">Signal</keyword>
<comment type="subcellular location">
    <subcellularLocation>
        <location evidence="1 11">Secreted</location>
        <location evidence="1 11">Extracellular space</location>
        <location evidence="1 11">Apoplast</location>
    </subcellularLocation>
</comment>
<protein>
    <recommendedName>
        <fullName evidence="11">Germin-like protein</fullName>
    </recommendedName>
</protein>
<keyword evidence="14" id="KW-1185">Reference proteome</keyword>
<feature type="disulfide bond" evidence="10">
    <location>
        <begin position="31"/>
        <end position="46"/>
    </location>
</feature>
<dbReference type="FunFam" id="2.60.120.10:FF:000005">
    <property type="entry name" value="Germin-like protein subfamily 1 member 8"/>
    <property type="match status" value="1"/>
</dbReference>
<accession>A0AAN8Z3J1</accession>
<dbReference type="SUPFAM" id="SSF51182">
    <property type="entry name" value="RmlC-like cupins"/>
    <property type="match status" value="1"/>
</dbReference>
<feature type="binding site" evidence="8">
    <location>
        <position position="115"/>
    </location>
    <ligand>
        <name>oxalate</name>
        <dbReference type="ChEBI" id="CHEBI:30623"/>
    </ligand>
</feature>
<comment type="caution">
    <text evidence="13">The sequence shown here is derived from an EMBL/GenBank/DDBJ whole genome shotgun (WGS) entry which is preliminary data.</text>
</comment>
<evidence type="ECO:0000313" key="13">
    <source>
        <dbReference type="EMBL" id="KAK6919353.1"/>
    </source>
</evidence>
<feature type="binding site" evidence="8">
    <location>
        <position position="110"/>
    </location>
    <ligand>
        <name>oxalate</name>
        <dbReference type="ChEBI" id="CHEBI:30623"/>
    </ligand>
</feature>
<evidence type="ECO:0000313" key="14">
    <source>
        <dbReference type="Proteomes" id="UP001370490"/>
    </source>
</evidence>
<keyword evidence="5 8" id="KW-0479">Metal-binding</keyword>
<dbReference type="InterPro" id="IPR006045">
    <property type="entry name" value="Cupin_1"/>
</dbReference>
<dbReference type="GO" id="GO:0048046">
    <property type="term" value="C:apoplast"/>
    <property type="evidence" value="ECO:0007669"/>
    <property type="project" value="UniProtKB-SubCell"/>
</dbReference>
<feature type="binding site" evidence="9">
    <location>
        <position position="115"/>
    </location>
    <ligand>
        <name>Mn(2+)</name>
        <dbReference type="ChEBI" id="CHEBI:29035"/>
    </ligand>
</feature>
<dbReference type="PROSITE" id="PS00725">
    <property type="entry name" value="GERMIN"/>
    <property type="match status" value="1"/>
</dbReference>
<dbReference type="Gene3D" id="2.60.120.10">
    <property type="entry name" value="Jelly Rolls"/>
    <property type="match status" value="1"/>
</dbReference>
<dbReference type="EMBL" id="JBAMMX010000021">
    <property type="protein sequence ID" value="KAK6919353.1"/>
    <property type="molecule type" value="Genomic_DNA"/>
</dbReference>
<keyword evidence="3 11" id="KW-0052">Apoplast</keyword>
<keyword evidence="4 11" id="KW-0964">Secreted</keyword>
<reference evidence="13 14" key="1">
    <citation type="submission" date="2023-12" db="EMBL/GenBank/DDBJ databases">
        <title>A high-quality genome assembly for Dillenia turbinata (Dilleniales).</title>
        <authorList>
            <person name="Chanderbali A."/>
        </authorList>
    </citation>
    <scope>NUCLEOTIDE SEQUENCE [LARGE SCALE GENOMIC DNA]</scope>
    <source>
        <strain evidence="13">LSX21</strain>
        <tissue evidence="13">Leaf</tissue>
    </source>
</reference>
<sequence length="216" mass="23188">MAVRIFLPIIVAFTFFFLSYSSDPTSLQDFCVADFQGPVKVNGFTCKDPTQVNANDFLFSGLHIPANTANSVGSNVTHVFVDSLRGLNTLGIGIARIDYAPYGVNAPHIHPRATEILTVLEGSLLAGFVTSNPENRLISKVLQKGDAFVFPMGLIHFQKNIGNTNAVAIATLGSQNPGVIIVANGVFGSSPPIPADILSKSFQLDEKTVLELQKRL</sequence>
<evidence type="ECO:0000256" key="6">
    <source>
        <dbReference type="ARBA" id="ARBA00023157"/>
    </source>
</evidence>
<dbReference type="Pfam" id="PF00190">
    <property type="entry name" value="Cupin_1"/>
    <property type="match status" value="1"/>
</dbReference>
<evidence type="ECO:0000256" key="7">
    <source>
        <dbReference type="ARBA" id="ARBA00023211"/>
    </source>
</evidence>
<evidence type="ECO:0000256" key="9">
    <source>
        <dbReference type="PIRSR" id="PIRSR601929-2"/>
    </source>
</evidence>
<dbReference type="InterPro" id="IPR011051">
    <property type="entry name" value="RmlC_Cupin_sf"/>
</dbReference>
<feature type="binding site" evidence="9">
    <location>
        <position position="108"/>
    </location>
    <ligand>
        <name>Mn(2+)</name>
        <dbReference type="ChEBI" id="CHEBI:29035"/>
    </ligand>
</feature>
<dbReference type="PRINTS" id="PR00325">
    <property type="entry name" value="GERMIN"/>
</dbReference>
<evidence type="ECO:0000256" key="8">
    <source>
        <dbReference type="PIRSR" id="PIRSR601929-1"/>
    </source>
</evidence>
<dbReference type="GO" id="GO:0030145">
    <property type="term" value="F:manganese ion binding"/>
    <property type="evidence" value="ECO:0007669"/>
    <property type="project" value="UniProtKB-UniRule"/>
</dbReference>
<evidence type="ECO:0000256" key="4">
    <source>
        <dbReference type="ARBA" id="ARBA00022525"/>
    </source>
</evidence>
<evidence type="ECO:0000256" key="11">
    <source>
        <dbReference type="RuleBase" id="RU366015"/>
    </source>
</evidence>
<dbReference type="PANTHER" id="PTHR31238">
    <property type="entry name" value="GERMIN-LIKE PROTEIN SUBFAMILY 3 MEMBER 3"/>
    <property type="match status" value="1"/>
</dbReference>
<dbReference type="InterPro" id="IPR014710">
    <property type="entry name" value="RmlC-like_jellyroll"/>
</dbReference>
<feature type="chain" id="PRO_5042669720" description="Germin-like protein" evidence="11">
    <location>
        <begin position="22"/>
        <end position="216"/>
    </location>
</feature>
<organism evidence="13 14">
    <name type="scientific">Dillenia turbinata</name>
    <dbReference type="NCBI Taxonomy" id="194707"/>
    <lineage>
        <taxon>Eukaryota</taxon>
        <taxon>Viridiplantae</taxon>
        <taxon>Streptophyta</taxon>
        <taxon>Embryophyta</taxon>
        <taxon>Tracheophyta</taxon>
        <taxon>Spermatophyta</taxon>
        <taxon>Magnoliopsida</taxon>
        <taxon>eudicotyledons</taxon>
        <taxon>Gunneridae</taxon>
        <taxon>Pentapetalae</taxon>
        <taxon>Dilleniales</taxon>
        <taxon>Dilleniaceae</taxon>
        <taxon>Dillenia</taxon>
    </lineage>
</organism>